<comment type="caution">
    <text evidence="2">The sequence shown here is derived from an EMBL/GenBank/DDBJ whole genome shotgun (WGS) entry which is preliminary data.</text>
</comment>
<proteinExistence type="predicted"/>
<dbReference type="AlphaFoldDB" id="A0A7Y9H2I9"/>
<accession>A0A7Y9H2I9</accession>
<reference evidence="2 3" key="2">
    <citation type="submission" date="2020-08" db="EMBL/GenBank/DDBJ databases">
        <title>The Agave Microbiome: Exploring the role of microbial communities in plant adaptations to desert environments.</title>
        <authorList>
            <person name="Partida-Martinez L.P."/>
        </authorList>
    </citation>
    <scope>NUCLEOTIDE SEQUENCE [LARGE SCALE GENOMIC DNA]</scope>
    <source>
        <strain evidence="2 3">AT2.17</strain>
    </source>
</reference>
<name>A0A7Y9H2I9_9ACTN</name>
<feature type="domain" description="DUF559" evidence="1">
    <location>
        <begin position="215"/>
        <end position="271"/>
    </location>
</feature>
<dbReference type="Gene3D" id="3.40.960.10">
    <property type="entry name" value="VSR Endonuclease"/>
    <property type="match status" value="1"/>
</dbReference>
<keyword evidence="2" id="KW-0540">Nuclease</keyword>
<evidence type="ECO:0000313" key="2">
    <source>
        <dbReference type="EMBL" id="NYE36771.1"/>
    </source>
</evidence>
<dbReference type="Proteomes" id="UP000549911">
    <property type="component" value="Unassembled WGS sequence"/>
</dbReference>
<evidence type="ECO:0000313" key="3">
    <source>
        <dbReference type="Proteomes" id="UP000549911"/>
    </source>
</evidence>
<evidence type="ECO:0000259" key="1">
    <source>
        <dbReference type="Pfam" id="PF04480"/>
    </source>
</evidence>
<dbReference type="InterPro" id="IPR011335">
    <property type="entry name" value="Restrct_endonuc-II-like"/>
</dbReference>
<keyword evidence="2" id="KW-0255">Endonuclease</keyword>
<keyword evidence="2" id="KW-0378">Hydrolase</keyword>
<dbReference type="InterPro" id="IPR007569">
    <property type="entry name" value="DUF559"/>
</dbReference>
<dbReference type="SUPFAM" id="SSF52980">
    <property type="entry name" value="Restriction endonuclease-like"/>
    <property type="match status" value="1"/>
</dbReference>
<keyword evidence="3" id="KW-1185">Reference proteome</keyword>
<dbReference type="EMBL" id="JACCBW010000002">
    <property type="protein sequence ID" value="NYE36771.1"/>
    <property type="molecule type" value="Genomic_DNA"/>
</dbReference>
<gene>
    <name evidence="2" type="ORF">F4692_001904</name>
</gene>
<dbReference type="RefSeq" id="WP_179619410.1">
    <property type="nucleotide sequence ID" value="NZ_JACCBW010000002.1"/>
</dbReference>
<organism evidence="2 3">
    <name type="scientific">Nocardioides cavernae</name>
    <dbReference type="NCBI Taxonomy" id="1921566"/>
    <lineage>
        <taxon>Bacteria</taxon>
        <taxon>Bacillati</taxon>
        <taxon>Actinomycetota</taxon>
        <taxon>Actinomycetes</taxon>
        <taxon>Propionibacteriales</taxon>
        <taxon>Nocardioidaceae</taxon>
        <taxon>Nocardioides</taxon>
    </lineage>
</organism>
<sequence length="298" mass="32469">MDVVTVIERLGGLASRADLIRATSRADVDRALRAGAVVSVGHGRYATPGSDQAAVLAFRLNGHLSLTSAAVHHGWEVKTVPDVPHVAFPRKRNVAQLGRRQVVVHRADLGPDDTSGIATSRDVTLLHCLRSLPDDEALTIADSALRHGEIATLRRVLASVRGAGSAKVRRIGLAADARAANPFESVTRAICLQVPGLHVVPQVVLSTDHYWARPDLVDRELRIVVECESWEWHGDRKGFVKDVRRYTLLTADGWTVLRFTWDDVMLRPAWVRAVLAQVVARAVGDARTEVADAWPAAA</sequence>
<protein>
    <submittedName>
        <fullName evidence="2">Very-short-patch-repair endonuclease</fullName>
    </submittedName>
</protein>
<dbReference type="Pfam" id="PF04480">
    <property type="entry name" value="DUF559"/>
    <property type="match status" value="1"/>
</dbReference>
<reference evidence="2 3" key="1">
    <citation type="submission" date="2020-07" db="EMBL/GenBank/DDBJ databases">
        <authorList>
            <person name="Partida-Martinez L."/>
            <person name="Huntemann M."/>
            <person name="Clum A."/>
            <person name="Wang J."/>
            <person name="Palaniappan K."/>
            <person name="Ritter S."/>
            <person name="Chen I.-M."/>
            <person name="Stamatis D."/>
            <person name="Reddy T."/>
            <person name="O'Malley R."/>
            <person name="Daum C."/>
            <person name="Shapiro N."/>
            <person name="Ivanova N."/>
            <person name="Kyrpides N."/>
            <person name="Woyke T."/>
        </authorList>
    </citation>
    <scope>NUCLEOTIDE SEQUENCE [LARGE SCALE GENOMIC DNA]</scope>
    <source>
        <strain evidence="2 3">AT2.17</strain>
    </source>
</reference>
<dbReference type="GO" id="GO:0004519">
    <property type="term" value="F:endonuclease activity"/>
    <property type="evidence" value="ECO:0007669"/>
    <property type="project" value="UniProtKB-KW"/>
</dbReference>